<sequence>MLKIMPKIMMTPMPIPTPPMMWSLELNTSSMAAVQLLVMSCSNPSFFGQVSEAPSKVAPVGPQQFSPNWIRRSDSLSGSSFVFLYFSKVSV</sequence>
<accession>A0A0E9TBQ4</accession>
<evidence type="ECO:0000313" key="1">
    <source>
        <dbReference type="EMBL" id="JAH51144.1"/>
    </source>
</evidence>
<dbReference type="AlphaFoldDB" id="A0A0E9TBQ4"/>
<protein>
    <submittedName>
        <fullName evidence="1">Uncharacterized protein</fullName>
    </submittedName>
</protein>
<organism evidence="1">
    <name type="scientific">Anguilla anguilla</name>
    <name type="common">European freshwater eel</name>
    <name type="synonym">Muraena anguilla</name>
    <dbReference type="NCBI Taxonomy" id="7936"/>
    <lineage>
        <taxon>Eukaryota</taxon>
        <taxon>Metazoa</taxon>
        <taxon>Chordata</taxon>
        <taxon>Craniata</taxon>
        <taxon>Vertebrata</taxon>
        <taxon>Euteleostomi</taxon>
        <taxon>Actinopterygii</taxon>
        <taxon>Neopterygii</taxon>
        <taxon>Teleostei</taxon>
        <taxon>Anguilliformes</taxon>
        <taxon>Anguillidae</taxon>
        <taxon>Anguilla</taxon>
    </lineage>
</organism>
<name>A0A0E9TBQ4_ANGAN</name>
<reference evidence="1" key="1">
    <citation type="submission" date="2014-11" db="EMBL/GenBank/DDBJ databases">
        <authorList>
            <person name="Amaro Gonzalez C."/>
        </authorList>
    </citation>
    <scope>NUCLEOTIDE SEQUENCE</scope>
</reference>
<proteinExistence type="predicted"/>
<reference evidence="1" key="2">
    <citation type="journal article" date="2015" name="Fish Shellfish Immunol.">
        <title>Early steps in the European eel (Anguilla anguilla)-Vibrio vulnificus interaction in the gills: Role of the RtxA13 toxin.</title>
        <authorList>
            <person name="Callol A."/>
            <person name="Pajuelo D."/>
            <person name="Ebbesson L."/>
            <person name="Teles M."/>
            <person name="MacKenzie S."/>
            <person name="Amaro C."/>
        </authorList>
    </citation>
    <scope>NUCLEOTIDE SEQUENCE</scope>
</reference>
<dbReference type="EMBL" id="GBXM01057433">
    <property type="protein sequence ID" value="JAH51144.1"/>
    <property type="molecule type" value="Transcribed_RNA"/>
</dbReference>